<name>A0A1R3J6K0_9ROSI</name>
<dbReference type="InterPro" id="IPR040256">
    <property type="entry name" value="At4g02000-like"/>
</dbReference>
<evidence type="ECO:0000256" key="1">
    <source>
        <dbReference type="SAM" id="MobiDB-lite"/>
    </source>
</evidence>
<sequence length="181" mass="19492">MEDELVVGKRSAAMARRIGEKIGDLVAVDETLDDGGWATFVRIRVAIDVLKPLRRVVPIRGSVGIITGRLSYERPPLFCRVCGLFGHGELDCEDDTAAAVIESGDYPYGPWLCASPLKRKPEAIGSEAFKKFGVKKGSNGSYGASTGSEGGTRHVLFRGNSSEKGERRQLPVAGRERAVDG</sequence>
<dbReference type="AlphaFoldDB" id="A0A1R3J6K0"/>
<dbReference type="OrthoDB" id="1001609at2759"/>
<gene>
    <name evidence="2" type="ORF">COLO4_19125</name>
</gene>
<organism evidence="2 3">
    <name type="scientific">Corchorus olitorius</name>
    <dbReference type="NCBI Taxonomy" id="93759"/>
    <lineage>
        <taxon>Eukaryota</taxon>
        <taxon>Viridiplantae</taxon>
        <taxon>Streptophyta</taxon>
        <taxon>Embryophyta</taxon>
        <taxon>Tracheophyta</taxon>
        <taxon>Spermatophyta</taxon>
        <taxon>Magnoliopsida</taxon>
        <taxon>eudicotyledons</taxon>
        <taxon>Gunneridae</taxon>
        <taxon>Pentapetalae</taxon>
        <taxon>rosids</taxon>
        <taxon>malvids</taxon>
        <taxon>Malvales</taxon>
        <taxon>Malvaceae</taxon>
        <taxon>Grewioideae</taxon>
        <taxon>Apeibeae</taxon>
        <taxon>Corchorus</taxon>
    </lineage>
</organism>
<feature type="compositionally biased region" description="Basic and acidic residues" evidence="1">
    <location>
        <begin position="161"/>
        <end position="181"/>
    </location>
</feature>
<evidence type="ECO:0000313" key="3">
    <source>
        <dbReference type="Proteomes" id="UP000187203"/>
    </source>
</evidence>
<reference evidence="3" key="1">
    <citation type="submission" date="2013-09" db="EMBL/GenBank/DDBJ databases">
        <title>Corchorus olitorius genome sequencing.</title>
        <authorList>
            <person name="Alam M."/>
            <person name="Haque M.S."/>
            <person name="Islam M.S."/>
            <person name="Emdad E.M."/>
            <person name="Islam M.M."/>
            <person name="Ahmed B."/>
            <person name="Halim A."/>
            <person name="Hossen Q.M.M."/>
            <person name="Hossain M.Z."/>
            <person name="Ahmed R."/>
            <person name="Khan M.M."/>
            <person name="Islam R."/>
            <person name="Rashid M.M."/>
            <person name="Khan S.A."/>
            <person name="Rahman M.S."/>
            <person name="Alam M."/>
            <person name="Yahiya A.S."/>
            <person name="Khan M.S."/>
            <person name="Azam M.S."/>
            <person name="Haque T."/>
            <person name="Lashkar M.Z.H."/>
            <person name="Akhand A.I."/>
            <person name="Morshed G."/>
            <person name="Roy S."/>
            <person name="Uddin K.S."/>
            <person name="Rabeya T."/>
            <person name="Hossain A.S."/>
            <person name="Chowdhury A."/>
            <person name="Snigdha A.R."/>
            <person name="Mortoza M.S."/>
            <person name="Matin S.A."/>
            <person name="Hoque S.M.E."/>
            <person name="Islam M.K."/>
            <person name="Roy D.K."/>
            <person name="Haider R."/>
            <person name="Moosa M.M."/>
            <person name="Elias S.M."/>
            <person name="Hasan A.M."/>
            <person name="Jahan S."/>
            <person name="Shafiuddin M."/>
            <person name="Mahmood N."/>
            <person name="Shommy N.S."/>
        </authorList>
    </citation>
    <scope>NUCLEOTIDE SEQUENCE [LARGE SCALE GENOMIC DNA]</scope>
    <source>
        <strain evidence="3">cv. O-4</strain>
    </source>
</reference>
<feature type="compositionally biased region" description="Polar residues" evidence="1">
    <location>
        <begin position="138"/>
        <end position="147"/>
    </location>
</feature>
<proteinExistence type="predicted"/>
<keyword evidence="3" id="KW-1185">Reference proteome</keyword>
<accession>A0A1R3J6K0</accession>
<comment type="caution">
    <text evidence="2">The sequence shown here is derived from an EMBL/GenBank/DDBJ whole genome shotgun (WGS) entry which is preliminary data.</text>
</comment>
<dbReference type="EMBL" id="AWUE01016549">
    <property type="protein sequence ID" value="OMO90463.1"/>
    <property type="molecule type" value="Genomic_DNA"/>
</dbReference>
<feature type="region of interest" description="Disordered" evidence="1">
    <location>
        <begin position="135"/>
        <end position="181"/>
    </location>
</feature>
<dbReference type="Proteomes" id="UP000187203">
    <property type="component" value="Unassembled WGS sequence"/>
</dbReference>
<dbReference type="PANTHER" id="PTHR31286">
    <property type="entry name" value="GLYCINE-RICH CELL WALL STRUCTURAL PROTEIN 1.8-LIKE"/>
    <property type="match status" value="1"/>
</dbReference>
<protein>
    <submittedName>
        <fullName evidence="2">Zinc knuckle CX2CX4HX4C</fullName>
    </submittedName>
</protein>
<evidence type="ECO:0000313" key="2">
    <source>
        <dbReference type="EMBL" id="OMO90463.1"/>
    </source>
</evidence>
<dbReference type="PANTHER" id="PTHR31286:SF178">
    <property type="entry name" value="DUF4283 DOMAIN-CONTAINING PROTEIN"/>
    <property type="match status" value="1"/>
</dbReference>